<evidence type="ECO:0000256" key="1">
    <source>
        <dbReference type="SAM" id="SignalP"/>
    </source>
</evidence>
<dbReference type="OrthoDB" id="1274006at2"/>
<dbReference type="EMBL" id="CP041637">
    <property type="protein sequence ID" value="QDO93778.1"/>
    <property type="molecule type" value="Genomic_DNA"/>
</dbReference>
<evidence type="ECO:0008006" key="4">
    <source>
        <dbReference type="Google" id="ProtNLM"/>
    </source>
</evidence>
<proteinExistence type="predicted"/>
<reference evidence="2 3" key="1">
    <citation type="submission" date="2019-07" db="EMBL/GenBank/DDBJ databases">
        <title>Genome sequencing for Formosa sp. PS13.</title>
        <authorList>
            <person name="Park S.-J."/>
        </authorList>
    </citation>
    <scope>NUCLEOTIDE SEQUENCE [LARGE SCALE GENOMIC DNA]</scope>
    <source>
        <strain evidence="2 3">PS13</strain>
    </source>
</reference>
<organism evidence="2 3">
    <name type="scientific">Formosa sediminum</name>
    <dbReference type="NCBI Taxonomy" id="2594004"/>
    <lineage>
        <taxon>Bacteria</taxon>
        <taxon>Pseudomonadati</taxon>
        <taxon>Bacteroidota</taxon>
        <taxon>Flavobacteriia</taxon>
        <taxon>Flavobacteriales</taxon>
        <taxon>Flavobacteriaceae</taxon>
        <taxon>Formosa</taxon>
    </lineage>
</organism>
<evidence type="ECO:0000313" key="2">
    <source>
        <dbReference type="EMBL" id="QDO93778.1"/>
    </source>
</evidence>
<dbReference type="RefSeq" id="WP_143380680.1">
    <property type="nucleotide sequence ID" value="NZ_CP041637.1"/>
</dbReference>
<dbReference type="KEGG" id="fop:FNB79_07235"/>
<feature type="chain" id="PRO_5021872274" description="DUF4468 domain-containing protein" evidence="1">
    <location>
        <begin position="19"/>
        <end position="245"/>
    </location>
</feature>
<gene>
    <name evidence="2" type="ORF">FNB79_07235</name>
</gene>
<dbReference type="Proteomes" id="UP000319209">
    <property type="component" value="Chromosome"/>
</dbReference>
<evidence type="ECO:0000313" key="3">
    <source>
        <dbReference type="Proteomes" id="UP000319209"/>
    </source>
</evidence>
<protein>
    <recommendedName>
        <fullName evidence="4">DUF4468 domain-containing protein</fullName>
    </recommendedName>
</protein>
<feature type="signal peptide" evidence="1">
    <location>
        <begin position="1"/>
        <end position="18"/>
    </location>
</feature>
<accession>A0A516GQI3</accession>
<keyword evidence="1" id="KW-0732">Signal</keyword>
<keyword evidence="3" id="KW-1185">Reference proteome</keyword>
<name>A0A516GQI3_9FLAO</name>
<dbReference type="AlphaFoldDB" id="A0A516GQI3"/>
<sequence length="245" mass="27434">MKKLFLLMFVSVCFSTMAQTNLNAYKYVIVPETFDFLKKPNLYQMNALTQFLLEKEGFIAIMENATMPEDLNANGCLALRVNVLNESGMFTTKLKVVLKDCKGSVVFESDLGTTKEKEYKKAYQLALRDAFKSFEDINYEYKPAAVANVVAPVTATAETAAVTSNTVTSEAVKPVSDVLYAQAITNGYQLVDSTPKVVYILKETNIKDVFLVQGKQATVRKLGDQWVLEFYEGETLKQSTLNIKF</sequence>